<dbReference type="Pfam" id="PF00106">
    <property type="entry name" value="adh_short"/>
    <property type="match status" value="1"/>
</dbReference>
<dbReference type="InterPro" id="IPR036291">
    <property type="entry name" value="NAD(P)-bd_dom_sf"/>
</dbReference>
<evidence type="ECO:0000259" key="4">
    <source>
        <dbReference type="SMART" id="SM00822"/>
    </source>
</evidence>
<comment type="similarity">
    <text evidence="1 3">Belongs to the short-chain dehydrogenases/reductases (SDR) family.</text>
</comment>
<evidence type="ECO:0000313" key="5">
    <source>
        <dbReference type="EMBL" id="WAA13341.1"/>
    </source>
</evidence>
<evidence type="ECO:0000256" key="3">
    <source>
        <dbReference type="RuleBase" id="RU000363"/>
    </source>
</evidence>
<organism evidence="5 6">
    <name type="scientific">Fervidibacillus halotolerans</name>
    <dbReference type="NCBI Taxonomy" id="2980027"/>
    <lineage>
        <taxon>Bacteria</taxon>
        <taxon>Bacillati</taxon>
        <taxon>Bacillota</taxon>
        <taxon>Bacilli</taxon>
        <taxon>Bacillales</taxon>
        <taxon>Bacillaceae</taxon>
        <taxon>Fervidibacillus</taxon>
    </lineage>
</organism>
<dbReference type="InterPro" id="IPR020904">
    <property type="entry name" value="Sc_DH/Rdtase_CS"/>
</dbReference>
<dbReference type="Proteomes" id="UP001164726">
    <property type="component" value="Chromosome"/>
</dbReference>
<dbReference type="PROSITE" id="PS00061">
    <property type="entry name" value="ADH_SHORT"/>
    <property type="match status" value="1"/>
</dbReference>
<accession>A0A9E8M1A2</accession>
<dbReference type="KEGG" id="fhl:OE105_04270"/>
<dbReference type="GO" id="GO:0016491">
    <property type="term" value="F:oxidoreductase activity"/>
    <property type="evidence" value="ECO:0007669"/>
    <property type="project" value="UniProtKB-KW"/>
</dbReference>
<dbReference type="SMART" id="SM00822">
    <property type="entry name" value="PKS_KR"/>
    <property type="match status" value="1"/>
</dbReference>
<protein>
    <submittedName>
        <fullName evidence="5">SDR family oxidoreductase</fullName>
    </submittedName>
</protein>
<dbReference type="InterPro" id="IPR051911">
    <property type="entry name" value="SDR_oxidoreductase"/>
</dbReference>
<keyword evidence="6" id="KW-1185">Reference proteome</keyword>
<feature type="domain" description="Ketoreductase" evidence="4">
    <location>
        <begin position="2"/>
        <end position="183"/>
    </location>
</feature>
<dbReference type="PANTHER" id="PTHR43976:SF16">
    <property type="entry name" value="SHORT-CHAIN DEHYDROGENASE_REDUCTASE FAMILY PROTEIN"/>
    <property type="match status" value="1"/>
</dbReference>
<sequence length="270" mass="30670">MKIVLITGAGSGFGLETTRWLANKGYYVIATVRSLERAGDLLNRKEENIEVLEMDVTDEAQVAKVRSNLEKTFGKLDVLINNAGYSQGGFLEYLSLDDWKKQFETNFFGVVQVTKTFLPFIRKSDKGKIINISSISGFFGFPGLAPYVSSKFALEGFSESLRLELKHEQISVSVVQPASFRTNIWKKGMESVPPMEHPLNYQKNLFKESTKSMEKGQDPSEVARIIGKICESSRPRFRYRVGKGARTLAFFKSVLPWYMVEWVVHKKLEE</sequence>
<dbReference type="SUPFAM" id="SSF51735">
    <property type="entry name" value="NAD(P)-binding Rossmann-fold domains"/>
    <property type="match status" value="1"/>
</dbReference>
<dbReference type="PRINTS" id="PR00080">
    <property type="entry name" value="SDRFAMILY"/>
</dbReference>
<dbReference type="NCBIfam" id="NF005372">
    <property type="entry name" value="PRK06914.1"/>
    <property type="match status" value="1"/>
</dbReference>
<dbReference type="InterPro" id="IPR002347">
    <property type="entry name" value="SDR_fam"/>
</dbReference>
<dbReference type="RefSeq" id="WP_275421501.1">
    <property type="nucleotide sequence ID" value="NZ_CP106877.1"/>
</dbReference>
<dbReference type="EMBL" id="CP106877">
    <property type="protein sequence ID" value="WAA13341.1"/>
    <property type="molecule type" value="Genomic_DNA"/>
</dbReference>
<dbReference type="PRINTS" id="PR00081">
    <property type="entry name" value="GDHRDH"/>
</dbReference>
<evidence type="ECO:0000256" key="2">
    <source>
        <dbReference type="ARBA" id="ARBA00023002"/>
    </source>
</evidence>
<dbReference type="InterPro" id="IPR057326">
    <property type="entry name" value="KR_dom"/>
</dbReference>
<evidence type="ECO:0000256" key="1">
    <source>
        <dbReference type="ARBA" id="ARBA00006484"/>
    </source>
</evidence>
<dbReference type="CDD" id="cd05374">
    <property type="entry name" value="17beta-HSD-like_SDR_c"/>
    <property type="match status" value="1"/>
</dbReference>
<gene>
    <name evidence="5" type="ORF">OE105_04270</name>
</gene>
<dbReference type="Gene3D" id="3.40.50.720">
    <property type="entry name" value="NAD(P)-binding Rossmann-like Domain"/>
    <property type="match status" value="1"/>
</dbReference>
<keyword evidence="2" id="KW-0560">Oxidoreductase</keyword>
<dbReference type="AlphaFoldDB" id="A0A9E8M1A2"/>
<name>A0A9E8M1A2_9BACI</name>
<reference evidence="5" key="1">
    <citation type="submission" date="2022-09" db="EMBL/GenBank/DDBJ databases">
        <title>Complete Genomes of Fervidibacillus albus and Fervidibacillus halotolerans isolated from tidal flat sediments.</title>
        <authorList>
            <person name="Kwon K.K."/>
            <person name="Yang S.-H."/>
            <person name="Park M.J."/>
            <person name="Oh H.-M."/>
        </authorList>
    </citation>
    <scope>NUCLEOTIDE SEQUENCE</scope>
    <source>
        <strain evidence="5">MEBiC13594</strain>
    </source>
</reference>
<dbReference type="PANTHER" id="PTHR43976">
    <property type="entry name" value="SHORT CHAIN DEHYDROGENASE"/>
    <property type="match status" value="1"/>
</dbReference>
<evidence type="ECO:0000313" key="6">
    <source>
        <dbReference type="Proteomes" id="UP001164726"/>
    </source>
</evidence>
<proteinExistence type="inferred from homology"/>